<evidence type="ECO:0000313" key="4">
    <source>
        <dbReference type="Proteomes" id="UP000220828"/>
    </source>
</evidence>
<feature type="chain" id="PRO_5013857304" evidence="1">
    <location>
        <begin position="31"/>
        <end position="2433"/>
    </location>
</feature>
<accession>A0A2H3KCX2</accession>
<feature type="domain" description="Gliding motility protein SprA N-terminal" evidence="2">
    <location>
        <begin position="1144"/>
        <end position="1655"/>
    </location>
</feature>
<name>A0A2H3KCX2_9FLAO</name>
<keyword evidence="1" id="KW-0732">Signal</keyword>
<dbReference type="EMBL" id="PCMW01000030">
    <property type="protein sequence ID" value="PDS25256.1"/>
    <property type="molecule type" value="Genomic_DNA"/>
</dbReference>
<feature type="signal peptide" evidence="1">
    <location>
        <begin position="1"/>
        <end position="30"/>
    </location>
</feature>
<organism evidence="3 4">
    <name type="scientific">Flavobacterium branchiophilum</name>
    <dbReference type="NCBI Taxonomy" id="55197"/>
    <lineage>
        <taxon>Bacteria</taxon>
        <taxon>Pseudomonadati</taxon>
        <taxon>Bacteroidota</taxon>
        <taxon>Flavobacteriia</taxon>
        <taxon>Flavobacteriales</taxon>
        <taxon>Flavobacteriaceae</taxon>
        <taxon>Flavobacterium</taxon>
    </lineage>
</organism>
<protein>
    <submittedName>
        <fullName evidence="3">Cell surface protein SprA</fullName>
    </submittedName>
</protein>
<sequence length="2433" mass="272872">MKTLTFFTNSCSPKIGFIIMFFLMGLSVMAQVDSTKTAAVKDTLGYHKGKIALSNPPTIVEAYSYDPIGNQYILTSKVAEFSIKYPTILSPAEYRKLVLKESMHDYFKKKADAMDGKKEGSEAAKKNLLPRYYINSGLFSTIFGSNTIDIKPTGSVELDLGLRYTKQDNPALTPQNRATTTFDFNQRISVGLKGKVGTRLNVNMNYDTQSTFSFQNLIKLEFNPSDILADTKIPVLSKIPTSGQQLANAIPKSFEGKTDDILQKLEIGNISMPLSGSLIRGAQSLFGVKAQFKFGRTTITGLYSEQKSKTKSVTSQNGATVQEFNLFALDYDADRHFFLSQYFRNQYDKVLKSYPILDTRVHITRVEVWVTNRQNRINTTENNSRNIVALQDLGESELTNVPNVVSSFSLTNTITPFFMVQPNSPADNKNNKYDPALIALGGGILDADIRTIATINDGFNGFAINPSEGRDWVKLENARKLTASEFTFHPQLGYISLQQRLTNDEVLAVAYQYTIGDELYQVGEFANDGVNATNVDNIGIPSTQSLVLKMLKSSLTNVTQPVWNLMMKNIYQIQGAYQLTPQDFKFNIVYSDPSPLNYIKPVGTTPFPANPSIENRVAETPLLKVFNMDKLNFTNDPQPGGDGFFDFLPGITVDAQNARVIFTTVEPFGKTIFDKLGSTEDYYNTTSYNPNQAKYVFRSLYTGTQTQALQDAEKNKYQLKGKFKSSSGDGIPLGAINVPKGSVVVTAGGRVLQEGIDYTVNYQQGRVQILDPSLQASGIPIQVSVENNSIFGQQTRQFYGLNVEHKFSDNFVVGGTFLRMSERPFTQKSAYGQESVNNTIFGFNTSYTTEVPLFTRLVNQLPNMDTDVKSNLSFKGEVAFLKPDTPNTDKVNGESTIYVDDFEGNQSTIDMKASMSWSMSSTPIFDGTQGFPDFGASSTNIDYGFKRALINWYTIDPTFYIETQAGTNLNLNKTRRIYNSELFPDRDLVAGQTTVISTFDLSYYPNEKGPYNANPNFATSPFQNNFGGLTRAINTTNFEQANVEYIQFWVMDPFVDTANPTEENPVTNKGKLFFNLGEISEDILQDGKKQYENGLPTPNANTSPTSTSIWGKVPASQSLIYAFDAIDVNRESQDVGLDGLTDTEEAAIYNNTGPDPAGDNYQFFLSATGTVLDRYKKYNNPQGNSPVTVSNTDRGSATLPDVEDLNRDNTMNTINAYYEYSIDIDPTKMHVGNKYVVDEKEIDITLNNGNITKTHWVQYKIPIVNPERIIGGISDFRSIRFMRMFMTGFSQPVTMRFGTLDLSRGEWRRYTNSMDATDNNLADDNTALDVLGVDIIENSNRTPIPYVSPPGVVREQVYNNNSIIRQNEKALSLKVAGSDGLEAGDLRGVFKNVSVDMRQYKNLKMFLHAESIKGEPELKNDEMIGFIRFGNDFTQNYYQIEIPLKVTAPTARSAEEIWPEDNQIDLNLALLTKIKVLAMGNSLIADVDGIKYLSEAELAPANAGKPNLLKIGIKGNPNFGEVRNLMVGIKNNTKNNPILNAKSIKGEVWFNELRLAGIDNKGGMAAIASLDTNFADLATLSATGKMSTIGFGALEQSTNERSREDLKLYDIVTNINIGKLLPKKWKVNLPFNYAVGEQFITPKFDPFNQDIELKQLIDITADANEKNNLLNRAIDYTKRKSINFIGVKKEKGEKSKPHVYDFENLTLSYSYNQTEHHDYEIESLVNQQVKTTVDYSYTFQPKAIEPFKKVKMLKSSYLKLLQDFNFNYLPSNINFSSNILRQYNKQQFRQVDVNGIGLDPLYRRNYTFNYQYGFNYNLTKALKLNFTASSNNIIRNFLDENKIADPNNTIWTDYWNIGDPNQHNQQLTVNYELPLNKIPFLAFIKSSYTYTGTYSWQRASDAMASFEAADGQVYNLGNTIQNSAAHKLNVDFNMDTFYKYIGLTKQKKAPKPNPTPKAPPKPGEKIVNTNVVPAKDTNVFLDGLIGVLTSVKNIKVDYTQNSGTVLPGYLPSIGFLGSSRPSMGFVFGLQDEVRFAAAQNGWLTNYPNFNQNFTQVTTKNLKVTANIDLFPDFKIDINADRIYAENHSEQYDIVNGQYNARSPYMTGNFAISTVMLKTSFKASDEIFSSAFNDFKHNRLIVANRLATSHYGSPLFPTQADGYPVGFGKNSQDVLLPAFLAAYTGFTSAGIGTEAAKISFNPFKNIPLPNWNVKYNGLMRYKYFKEHFKRFSIQHAYKSSYTINNFRSNLEYSQNPNGTDKSDNFFSKTSISNVNLVEQFNPLMRVDFETKNGFKILAEMKKDRALSLSFDNSLLTEVRGFDYVFGVGYRIKDVALSSKFADNAQGIIKSDINIKADFSLRDTKTIVRQLDYNNNLLAGGQKLMSIKLTADYAFSRYLTAIFFYDHTFTKAVISTAFPMTNIRSGFTLRYSFGN</sequence>
<dbReference type="NCBIfam" id="TIGR04189">
    <property type="entry name" value="surface_SprA"/>
    <property type="match status" value="1"/>
</dbReference>
<dbReference type="Pfam" id="PF14349">
    <property type="entry name" value="SprA_N"/>
    <property type="match status" value="2"/>
</dbReference>
<evidence type="ECO:0000256" key="1">
    <source>
        <dbReference type="SAM" id="SignalP"/>
    </source>
</evidence>
<dbReference type="OrthoDB" id="9806090at2"/>
<dbReference type="InterPro" id="IPR025684">
    <property type="entry name" value="SprA_N_dom"/>
</dbReference>
<evidence type="ECO:0000259" key="2">
    <source>
        <dbReference type="Pfam" id="PF14349"/>
    </source>
</evidence>
<proteinExistence type="predicted"/>
<feature type="domain" description="Gliding motility protein SprA N-terminal" evidence="2">
    <location>
        <begin position="57"/>
        <end position="494"/>
    </location>
</feature>
<gene>
    <name evidence="3" type="primary">sprA</name>
    <name evidence="3" type="ORF">B0A77_05320</name>
</gene>
<evidence type="ECO:0000313" key="3">
    <source>
        <dbReference type="EMBL" id="PDS25256.1"/>
    </source>
</evidence>
<dbReference type="Proteomes" id="UP000220828">
    <property type="component" value="Unassembled WGS sequence"/>
</dbReference>
<reference evidence="3 4" key="1">
    <citation type="submission" date="2017-09" db="EMBL/GenBank/DDBJ databases">
        <title>Whole genomes of Flavobacteriaceae.</title>
        <authorList>
            <person name="Stine C."/>
            <person name="Li C."/>
            <person name="Tadesse D."/>
        </authorList>
    </citation>
    <scope>NUCLEOTIDE SEQUENCE [LARGE SCALE GENOMIC DNA]</scope>
    <source>
        <strain evidence="3 4">ATCC 35036</strain>
    </source>
</reference>
<comment type="caution">
    <text evidence="3">The sequence shown here is derived from an EMBL/GenBank/DDBJ whole genome shotgun (WGS) entry which is preliminary data.</text>
</comment>
<dbReference type="InterPro" id="IPR026377">
    <property type="entry name" value="Cell_surface_SprA"/>
</dbReference>